<protein>
    <recommendedName>
        <fullName evidence="1">DUF659 domain-containing protein</fullName>
    </recommendedName>
</protein>
<evidence type="ECO:0000313" key="2">
    <source>
        <dbReference type="EMBL" id="KAK9991661.1"/>
    </source>
</evidence>
<keyword evidence="3" id="KW-1185">Reference proteome</keyword>
<feature type="domain" description="DUF659" evidence="1">
    <location>
        <begin position="43"/>
        <end position="191"/>
    </location>
</feature>
<dbReference type="InterPro" id="IPR012337">
    <property type="entry name" value="RNaseH-like_sf"/>
</dbReference>
<comment type="caution">
    <text evidence="2">The sequence shown here is derived from an EMBL/GenBank/DDBJ whole genome shotgun (WGS) entry which is preliminary data.</text>
</comment>
<reference evidence="2 3" key="1">
    <citation type="submission" date="2024-01" db="EMBL/GenBank/DDBJ databases">
        <title>A telomere-to-telomere, gap-free genome of sweet tea (Lithocarpus litseifolius).</title>
        <authorList>
            <person name="Zhou J."/>
        </authorList>
    </citation>
    <scope>NUCLEOTIDE SEQUENCE [LARGE SCALE GENOMIC DNA]</scope>
    <source>
        <strain evidence="2">Zhou-2022a</strain>
        <tissue evidence="2">Leaf</tissue>
    </source>
</reference>
<dbReference type="PANTHER" id="PTHR32166:SF74">
    <property type="entry name" value="OS05G0256350 PROTEIN"/>
    <property type="match status" value="1"/>
</dbReference>
<evidence type="ECO:0000313" key="3">
    <source>
        <dbReference type="Proteomes" id="UP001459277"/>
    </source>
</evidence>
<dbReference type="PANTHER" id="PTHR32166">
    <property type="entry name" value="OSJNBA0013A04.12 PROTEIN"/>
    <property type="match status" value="1"/>
</dbReference>
<organism evidence="2 3">
    <name type="scientific">Lithocarpus litseifolius</name>
    <dbReference type="NCBI Taxonomy" id="425828"/>
    <lineage>
        <taxon>Eukaryota</taxon>
        <taxon>Viridiplantae</taxon>
        <taxon>Streptophyta</taxon>
        <taxon>Embryophyta</taxon>
        <taxon>Tracheophyta</taxon>
        <taxon>Spermatophyta</taxon>
        <taxon>Magnoliopsida</taxon>
        <taxon>eudicotyledons</taxon>
        <taxon>Gunneridae</taxon>
        <taxon>Pentapetalae</taxon>
        <taxon>rosids</taxon>
        <taxon>fabids</taxon>
        <taxon>Fagales</taxon>
        <taxon>Fagaceae</taxon>
        <taxon>Lithocarpus</taxon>
    </lineage>
</organism>
<accession>A0AAW2C1Z4</accession>
<dbReference type="InterPro" id="IPR007021">
    <property type="entry name" value="DUF659"/>
</dbReference>
<evidence type="ECO:0000259" key="1">
    <source>
        <dbReference type="Pfam" id="PF04937"/>
    </source>
</evidence>
<dbReference type="Proteomes" id="UP001459277">
    <property type="component" value="Unassembled WGS sequence"/>
</dbReference>
<gene>
    <name evidence="2" type="ORF">SO802_026646</name>
</gene>
<dbReference type="AlphaFoldDB" id="A0AAW2C1Z4"/>
<dbReference type="Pfam" id="PF04937">
    <property type="entry name" value="DUF659"/>
    <property type="match status" value="1"/>
</dbReference>
<dbReference type="EMBL" id="JAZDWU010000009">
    <property type="protein sequence ID" value="KAK9991661.1"/>
    <property type="molecule type" value="Genomic_DNA"/>
</dbReference>
<sequence>MAEKKSDKENYDKMPDFDDIDNMIEIENVDDDDDEYGPNMKPPSYHELRVPILKREVAYTNGLLSDHKESWKKYGCSIMSDGWTSKTNRTLVNFLVNCPSGTMFVKSIDASSFMKTGEKTFELLDAFVEQIVEANVVQVVSNDGSNYVLAGKLLEAKSPNLYWTPCAAHCIDLILEDIGKIPRIAKTLERAIQLTGYIYNHGGVLNMMREYTKQRELVRAGKTRFCTSYLTIKSIYKQKHNLRAMFTSEESVHSRWAKEANAK</sequence>
<proteinExistence type="predicted"/>
<name>A0AAW2C1Z4_9ROSI</name>
<dbReference type="SUPFAM" id="SSF53098">
    <property type="entry name" value="Ribonuclease H-like"/>
    <property type="match status" value="1"/>
</dbReference>